<dbReference type="Pfam" id="PF00149">
    <property type="entry name" value="Metallophos"/>
    <property type="match status" value="1"/>
</dbReference>
<sequence length="322" mass="36779">MKWCALLLMVMLSFSTYSQSSFEFVVIPDTQTYVEEFPDIYMKQMKWVASQGKRFSFVLHVGDITQNNSDEEWQIARKGLALLDGKVPYHLALGNHDMGSRPGKFADTRNSSLANRYFSYNNYAKNNNIIASFPANQIDNSCAEYVLIKLSWLVCSLEFGPRDKTIAWVKSVIKNHPQHRVIFNTHSYLYEDNTLQDGDDWYLPQGYGVGKEEGDEQVNHGGQLWNKLVKSTPHSIMVFSGHILGTGVGQLVNQNDNEKNVYQMLANYQKNVKGVERGDSGYLRIIKVDKAANTISVKTFSPWLNKYKTDPEHEFSFTEVDL</sequence>
<evidence type="ECO:0000256" key="1">
    <source>
        <dbReference type="SAM" id="SignalP"/>
    </source>
</evidence>
<dbReference type="PANTHER" id="PTHR43143:SF5">
    <property type="entry name" value="SECRETED PROTEIN"/>
    <property type="match status" value="1"/>
</dbReference>
<dbReference type="Gene3D" id="3.60.21.10">
    <property type="match status" value="1"/>
</dbReference>
<evidence type="ECO:0000313" key="4">
    <source>
        <dbReference type="Proteomes" id="UP000709336"/>
    </source>
</evidence>
<feature type="signal peptide" evidence="1">
    <location>
        <begin position="1"/>
        <end position="20"/>
    </location>
</feature>
<comment type="caution">
    <text evidence="3">The sequence shown here is derived from an EMBL/GenBank/DDBJ whole genome shotgun (WGS) entry which is preliminary data.</text>
</comment>
<proteinExistence type="predicted"/>
<dbReference type="PANTHER" id="PTHR43143">
    <property type="entry name" value="METALLOPHOSPHOESTERASE, CALCINEURIN SUPERFAMILY"/>
    <property type="match status" value="1"/>
</dbReference>
<evidence type="ECO:0000259" key="2">
    <source>
        <dbReference type="Pfam" id="PF00149"/>
    </source>
</evidence>
<dbReference type="InterPro" id="IPR029052">
    <property type="entry name" value="Metallo-depent_PP-like"/>
</dbReference>
<dbReference type="InterPro" id="IPR051918">
    <property type="entry name" value="STPP_CPPED1"/>
</dbReference>
<evidence type="ECO:0000313" key="3">
    <source>
        <dbReference type="EMBL" id="NMH61495.1"/>
    </source>
</evidence>
<dbReference type="InterPro" id="IPR004843">
    <property type="entry name" value="Calcineurin-like_PHP"/>
</dbReference>
<dbReference type="SUPFAM" id="SSF56300">
    <property type="entry name" value="Metallo-dependent phosphatases"/>
    <property type="match status" value="1"/>
</dbReference>
<dbReference type="Proteomes" id="UP000709336">
    <property type="component" value="Unassembled WGS sequence"/>
</dbReference>
<keyword evidence="4" id="KW-1185">Reference proteome</keyword>
<dbReference type="EMBL" id="JAATNW010000010">
    <property type="protein sequence ID" value="NMH61495.1"/>
    <property type="molecule type" value="Genomic_DNA"/>
</dbReference>
<accession>A0ABX1R8B8</accession>
<feature type="chain" id="PRO_5047190198" evidence="1">
    <location>
        <begin position="21"/>
        <end position="322"/>
    </location>
</feature>
<name>A0ABX1R8B8_9ALTE</name>
<feature type="domain" description="Calcineurin-like phosphoesterase" evidence="2">
    <location>
        <begin position="24"/>
        <end position="243"/>
    </location>
</feature>
<gene>
    <name evidence="3" type="ORF">HCJ96_15805</name>
</gene>
<organism evidence="3 4">
    <name type="scientific">Alteromonas ponticola</name>
    <dbReference type="NCBI Taxonomy" id="2720613"/>
    <lineage>
        <taxon>Bacteria</taxon>
        <taxon>Pseudomonadati</taxon>
        <taxon>Pseudomonadota</taxon>
        <taxon>Gammaproteobacteria</taxon>
        <taxon>Alteromonadales</taxon>
        <taxon>Alteromonadaceae</taxon>
        <taxon>Alteromonas/Salinimonas group</taxon>
        <taxon>Alteromonas</taxon>
    </lineage>
</organism>
<protein>
    <submittedName>
        <fullName evidence="3">Metallophosphatase</fullName>
    </submittedName>
</protein>
<reference evidence="3 4" key="1">
    <citation type="submission" date="2020-03" db="EMBL/GenBank/DDBJ databases">
        <title>Alteromonas ponticola sp. nov., isolated from seawater.</title>
        <authorList>
            <person name="Yoon J.-H."/>
            <person name="Kim Y.-O."/>
        </authorList>
    </citation>
    <scope>NUCLEOTIDE SEQUENCE [LARGE SCALE GENOMIC DNA]</scope>
    <source>
        <strain evidence="3 4">MYP5</strain>
    </source>
</reference>
<dbReference type="RefSeq" id="WP_169212057.1">
    <property type="nucleotide sequence ID" value="NZ_JAATNW010000010.1"/>
</dbReference>
<keyword evidence="1" id="KW-0732">Signal</keyword>